<feature type="region of interest" description="Disordered" evidence="1">
    <location>
        <begin position="199"/>
        <end position="218"/>
    </location>
</feature>
<reference evidence="3 4" key="2">
    <citation type="submission" date="2016-08" db="EMBL/GenBank/DDBJ databases">
        <title>Pervasive Adenine N6-methylation of Active Genes in Fungi.</title>
        <authorList>
            <consortium name="DOE Joint Genome Institute"/>
            <person name="Mondo S.J."/>
            <person name="Dannebaum R.O."/>
            <person name="Kuo R.C."/>
            <person name="Labutti K."/>
            <person name="Haridas S."/>
            <person name="Kuo A."/>
            <person name="Salamov A."/>
            <person name="Ahrendt S.R."/>
            <person name="Lipzen A."/>
            <person name="Sullivan W."/>
            <person name="Andreopoulos W.B."/>
            <person name="Clum A."/>
            <person name="Lindquist E."/>
            <person name="Daum C."/>
            <person name="Ramamoorthy G.K."/>
            <person name="Gryganskyi A."/>
            <person name="Culley D."/>
            <person name="Magnuson J.K."/>
            <person name="James T.Y."/>
            <person name="O'Malley M.A."/>
            <person name="Stajich J.E."/>
            <person name="Spatafora J.W."/>
            <person name="Visel A."/>
            <person name="Grigoriev I.V."/>
        </authorList>
    </citation>
    <scope>NUCLEOTIDE SEQUENCE [LARGE SCALE GENOMIC DNA]</scope>
    <source>
        <strain evidence="3 4">S4</strain>
    </source>
</reference>
<proteinExistence type="predicted"/>
<dbReference type="SUPFAM" id="SSF53254">
    <property type="entry name" value="Phosphoglycerate mutase-like"/>
    <property type="match status" value="1"/>
</dbReference>
<feature type="signal peptide" evidence="2">
    <location>
        <begin position="1"/>
        <end position="18"/>
    </location>
</feature>
<keyword evidence="4" id="KW-1185">Reference proteome</keyword>
<dbReference type="Proteomes" id="UP000193944">
    <property type="component" value="Unassembled WGS sequence"/>
</dbReference>
<dbReference type="InterPro" id="IPR029033">
    <property type="entry name" value="His_PPase_superfam"/>
</dbReference>
<reference evidence="3 4" key="1">
    <citation type="submission" date="2016-08" db="EMBL/GenBank/DDBJ databases">
        <title>A Parts List for Fungal Cellulosomes Revealed by Comparative Genomics.</title>
        <authorList>
            <consortium name="DOE Joint Genome Institute"/>
            <person name="Haitjema C.H."/>
            <person name="Gilmore S.P."/>
            <person name="Henske J.K."/>
            <person name="Solomon K.V."/>
            <person name="De Groot R."/>
            <person name="Kuo A."/>
            <person name="Mondo S.J."/>
            <person name="Salamov A.A."/>
            <person name="Labutti K."/>
            <person name="Zhao Z."/>
            <person name="Chiniquy J."/>
            <person name="Barry K."/>
            <person name="Brewer H.M."/>
            <person name="Purvine S.O."/>
            <person name="Wright A.T."/>
            <person name="Boxma B."/>
            <person name="Van Alen T."/>
            <person name="Hackstein J.H."/>
            <person name="Baker S.E."/>
            <person name="Grigoriev I.V."/>
            <person name="O'Malley M.A."/>
        </authorList>
    </citation>
    <scope>NUCLEOTIDE SEQUENCE [LARGE SCALE GENOMIC DNA]</scope>
    <source>
        <strain evidence="3 4">S4</strain>
    </source>
</reference>
<dbReference type="OrthoDB" id="425925at2759"/>
<dbReference type="EMBL" id="MCFG01000285">
    <property type="protein sequence ID" value="ORX76667.1"/>
    <property type="molecule type" value="Genomic_DNA"/>
</dbReference>
<evidence type="ECO:0000256" key="2">
    <source>
        <dbReference type="SAM" id="SignalP"/>
    </source>
</evidence>
<dbReference type="STRING" id="1754192.A0A1Y1WT08"/>
<evidence type="ECO:0000313" key="3">
    <source>
        <dbReference type="EMBL" id="ORX76667.1"/>
    </source>
</evidence>
<name>A0A1Y1WT08_9FUNG</name>
<sequence>MKLNFIVNALLALTVVEAKVIMLIRHGEKIDDDHIDLSPQGQARAECLIEAFGTNGYYVSPQRIYAQCPSEDKQSTRPRDTVTPLAKSLGLEVDLTYIGYDYEALAGDLKVSQEQVILVCWANDNIPNIAQGLGIPNAPNWKGKIFDDVWVLTDDPNSFVRDPSNKPTISKTYSGTEGLDMYVVKENVSKCMNQKLGITTTTDDDTDESNELNNTNDSSASDKVMTNIFTTLAGLFTAFVYLF</sequence>
<protein>
    <recommendedName>
        <fullName evidence="5">Phosphoglycerate mutase family protein</fullName>
    </recommendedName>
</protein>
<feature type="chain" id="PRO_5012010983" description="Phosphoglycerate mutase family protein" evidence="2">
    <location>
        <begin position="19"/>
        <end position="243"/>
    </location>
</feature>
<dbReference type="AlphaFoldDB" id="A0A1Y1WT08"/>
<accession>A0A1Y1WT08</accession>
<gene>
    <name evidence="3" type="ORF">BCR32DRAFT_329250</name>
</gene>
<organism evidence="3 4">
    <name type="scientific">Anaeromyces robustus</name>
    <dbReference type="NCBI Taxonomy" id="1754192"/>
    <lineage>
        <taxon>Eukaryota</taxon>
        <taxon>Fungi</taxon>
        <taxon>Fungi incertae sedis</taxon>
        <taxon>Chytridiomycota</taxon>
        <taxon>Chytridiomycota incertae sedis</taxon>
        <taxon>Neocallimastigomycetes</taxon>
        <taxon>Neocallimastigales</taxon>
        <taxon>Neocallimastigaceae</taxon>
        <taxon>Anaeromyces</taxon>
    </lineage>
</organism>
<evidence type="ECO:0000313" key="4">
    <source>
        <dbReference type="Proteomes" id="UP000193944"/>
    </source>
</evidence>
<keyword evidence="2" id="KW-0732">Signal</keyword>
<dbReference type="CDD" id="cd07040">
    <property type="entry name" value="HP"/>
    <property type="match status" value="1"/>
</dbReference>
<evidence type="ECO:0008006" key="5">
    <source>
        <dbReference type="Google" id="ProtNLM"/>
    </source>
</evidence>
<evidence type="ECO:0000256" key="1">
    <source>
        <dbReference type="SAM" id="MobiDB-lite"/>
    </source>
</evidence>
<comment type="caution">
    <text evidence="3">The sequence shown here is derived from an EMBL/GenBank/DDBJ whole genome shotgun (WGS) entry which is preliminary data.</text>
</comment>
<dbReference type="Gene3D" id="3.40.50.1240">
    <property type="entry name" value="Phosphoglycerate mutase-like"/>
    <property type="match status" value="1"/>
</dbReference>